<name>A0ABW2HSL4_9ACTN</name>
<comment type="caution">
    <text evidence="2">The sequence shown here is derived from an EMBL/GenBank/DDBJ whole genome shotgun (WGS) entry which is preliminary data.</text>
</comment>
<reference evidence="3" key="1">
    <citation type="journal article" date="2019" name="Int. J. Syst. Evol. Microbiol.">
        <title>The Global Catalogue of Microorganisms (GCM) 10K type strain sequencing project: providing services to taxonomists for standard genome sequencing and annotation.</title>
        <authorList>
            <consortium name="The Broad Institute Genomics Platform"/>
            <consortium name="The Broad Institute Genome Sequencing Center for Infectious Disease"/>
            <person name="Wu L."/>
            <person name="Ma J."/>
        </authorList>
    </citation>
    <scope>NUCLEOTIDE SEQUENCE [LARGE SCALE GENOMIC DNA]</scope>
    <source>
        <strain evidence="3">XZYJT-10</strain>
    </source>
</reference>
<protein>
    <submittedName>
        <fullName evidence="2">Uncharacterized protein</fullName>
    </submittedName>
</protein>
<proteinExistence type="predicted"/>
<dbReference type="Proteomes" id="UP001596548">
    <property type="component" value="Unassembled WGS sequence"/>
</dbReference>
<dbReference type="RefSeq" id="WP_378969340.1">
    <property type="nucleotide sequence ID" value="NZ_JBHTBJ010000011.1"/>
</dbReference>
<evidence type="ECO:0000313" key="3">
    <source>
        <dbReference type="Proteomes" id="UP001596548"/>
    </source>
</evidence>
<gene>
    <name evidence="2" type="ORF">ACFQS1_17605</name>
</gene>
<sequence>MAALRRLVLAAFAGTAAVIVLLVGVAALSAIGWTSDPHGYAVFAGVLFAAVLTPIAVGLWLLYQSMRRRGI</sequence>
<keyword evidence="1" id="KW-0812">Transmembrane</keyword>
<keyword evidence="1" id="KW-0472">Membrane</keyword>
<accession>A0ABW2HSL4</accession>
<keyword evidence="1" id="KW-1133">Transmembrane helix</keyword>
<evidence type="ECO:0000256" key="1">
    <source>
        <dbReference type="SAM" id="Phobius"/>
    </source>
</evidence>
<organism evidence="2 3">
    <name type="scientific">Paractinoplanes rhizophilus</name>
    <dbReference type="NCBI Taxonomy" id="1416877"/>
    <lineage>
        <taxon>Bacteria</taxon>
        <taxon>Bacillati</taxon>
        <taxon>Actinomycetota</taxon>
        <taxon>Actinomycetes</taxon>
        <taxon>Micromonosporales</taxon>
        <taxon>Micromonosporaceae</taxon>
        <taxon>Paractinoplanes</taxon>
    </lineage>
</organism>
<dbReference type="EMBL" id="JBHTBJ010000011">
    <property type="protein sequence ID" value="MFC7275809.1"/>
    <property type="molecule type" value="Genomic_DNA"/>
</dbReference>
<evidence type="ECO:0000313" key="2">
    <source>
        <dbReference type="EMBL" id="MFC7275809.1"/>
    </source>
</evidence>
<feature type="transmembrane region" description="Helical" evidence="1">
    <location>
        <begin position="40"/>
        <end position="63"/>
    </location>
</feature>
<keyword evidence="3" id="KW-1185">Reference proteome</keyword>